<accession>A0A369A175</accession>
<name>A0A369A175_9FLAO</name>
<dbReference type="EMBL" id="QPJS01000007">
    <property type="protein sequence ID" value="RCX01224.1"/>
    <property type="molecule type" value="Genomic_DNA"/>
</dbReference>
<evidence type="ECO:0000256" key="8">
    <source>
        <dbReference type="RuleBase" id="RU363013"/>
    </source>
</evidence>
<dbReference type="EC" id="5.3.1.1" evidence="7 8"/>
<dbReference type="FunFam" id="3.20.20.70:FF:000016">
    <property type="entry name" value="Triosephosphate isomerase"/>
    <property type="match status" value="1"/>
</dbReference>
<feature type="active site" description="Proton acceptor" evidence="7">
    <location>
        <position position="169"/>
    </location>
</feature>
<feature type="active site" description="Electrophile" evidence="7">
    <location>
        <position position="97"/>
    </location>
</feature>
<dbReference type="GO" id="GO:0046166">
    <property type="term" value="P:glyceraldehyde-3-phosphate biosynthetic process"/>
    <property type="evidence" value="ECO:0007669"/>
    <property type="project" value="TreeGrafter"/>
</dbReference>
<keyword evidence="4 7" id="KW-0963">Cytoplasm</keyword>
<organism evidence="9 10">
    <name type="scientific">Schleiferia thermophila</name>
    <dbReference type="NCBI Taxonomy" id="884107"/>
    <lineage>
        <taxon>Bacteria</taxon>
        <taxon>Pseudomonadati</taxon>
        <taxon>Bacteroidota</taxon>
        <taxon>Flavobacteriia</taxon>
        <taxon>Flavobacteriales</taxon>
        <taxon>Schleiferiaceae</taxon>
        <taxon>Schleiferia</taxon>
    </lineage>
</organism>
<comment type="pathway">
    <text evidence="7 8">Carbohydrate biosynthesis; gluconeogenesis.</text>
</comment>
<dbReference type="UniPathway" id="UPA00109">
    <property type="reaction ID" value="UER00189"/>
</dbReference>
<evidence type="ECO:0000313" key="9">
    <source>
        <dbReference type="EMBL" id="RCX01224.1"/>
    </source>
</evidence>
<dbReference type="RefSeq" id="WP_114366558.1">
    <property type="nucleotide sequence ID" value="NZ_BHZF01000003.1"/>
</dbReference>
<gene>
    <name evidence="7" type="primary">tpiA</name>
    <name evidence="9" type="ORF">DES35_10737</name>
</gene>
<dbReference type="InterPro" id="IPR020861">
    <property type="entry name" value="Triosephosphate_isomerase_AS"/>
</dbReference>
<feature type="binding site" evidence="7">
    <location>
        <position position="215"/>
    </location>
    <ligand>
        <name>substrate</name>
    </ligand>
</feature>
<evidence type="ECO:0000256" key="7">
    <source>
        <dbReference type="HAMAP-Rule" id="MF_00147"/>
    </source>
</evidence>
<evidence type="ECO:0000256" key="3">
    <source>
        <dbReference type="ARBA" id="ARBA00022432"/>
    </source>
</evidence>
<dbReference type="InterPro" id="IPR013785">
    <property type="entry name" value="Aldolase_TIM"/>
</dbReference>
<reference evidence="9 10" key="1">
    <citation type="submission" date="2018-07" db="EMBL/GenBank/DDBJ databases">
        <title>Genomic Encyclopedia of Type Strains, Phase IV (KMG-IV): sequencing the most valuable type-strain genomes for metagenomic binning, comparative biology and taxonomic classification.</title>
        <authorList>
            <person name="Goeker M."/>
        </authorList>
    </citation>
    <scope>NUCLEOTIDE SEQUENCE [LARGE SCALE GENOMIC DNA]</scope>
    <source>
        <strain evidence="9 10">DSM 21410</strain>
    </source>
</reference>
<dbReference type="PROSITE" id="PS00171">
    <property type="entry name" value="TIM_1"/>
    <property type="match status" value="1"/>
</dbReference>
<evidence type="ECO:0000256" key="4">
    <source>
        <dbReference type="ARBA" id="ARBA00022490"/>
    </source>
</evidence>
<dbReference type="PROSITE" id="PS51440">
    <property type="entry name" value="TIM_2"/>
    <property type="match status" value="1"/>
</dbReference>
<dbReference type="NCBIfam" id="TIGR00419">
    <property type="entry name" value="tim"/>
    <property type="match status" value="1"/>
</dbReference>
<comment type="subunit">
    <text evidence="7 8">Homodimer.</text>
</comment>
<dbReference type="GO" id="GO:0006094">
    <property type="term" value="P:gluconeogenesis"/>
    <property type="evidence" value="ECO:0007669"/>
    <property type="project" value="UniProtKB-UniRule"/>
</dbReference>
<keyword evidence="10" id="KW-1185">Reference proteome</keyword>
<comment type="function">
    <text evidence="7">Involved in the gluconeogenesis. Catalyzes stereospecifically the conversion of dihydroxyacetone phosphate (DHAP) to D-glyceraldehyde-3-phosphate (G3P).</text>
</comment>
<proteinExistence type="inferred from homology"/>
<dbReference type="Proteomes" id="UP000253517">
    <property type="component" value="Unassembled WGS sequence"/>
</dbReference>
<keyword evidence="6 7" id="KW-0413">Isomerase</keyword>
<comment type="caution">
    <text evidence="9">The sequence shown here is derived from an EMBL/GenBank/DDBJ whole genome shotgun (WGS) entry which is preliminary data.</text>
</comment>
<evidence type="ECO:0000256" key="5">
    <source>
        <dbReference type="ARBA" id="ARBA00023152"/>
    </source>
</evidence>
<dbReference type="AlphaFoldDB" id="A0A369A175"/>
<comment type="similarity">
    <text evidence="2 7 8">Belongs to the triosephosphate isomerase family.</text>
</comment>
<dbReference type="PANTHER" id="PTHR21139">
    <property type="entry name" value="TRIOSEPHOSPHATE ISOMERASE"/>
    <property type="match status" value="1"/>
</dbReference>
<feature type="binding site" evidence="7">
    <location>
        <position position="175"/>
    </location>
    <ligand>
        <name>substrate</name>
    </ligand>
</feature>
<evidence type="ECO:0000256" key="1">
    <source>
        <dbReference type="ARBA" id="ARBA00004680"/>
    </source>
</evidence>
<dbReference type="GO" id="GO:0004807">
    <property type="term" value="F:triose-phosphate isomerase activity"/>
    <property type="evidence" value="ECO:0007669"/>
    <property type="project" value="UniProtKB-UniRule"/>
</dbReference>
<dbReference type="InterPro" id="IPR000652">
    <property type="entry name" value="Triosephosphate_isomerase"/>
</dbReference>
<feature type="binding site" evidence="7">
    <location>
        <begin position="10"/>
        <end position="12"/>
    </location>
    <ligand>
        <name>substrate</name>
    </ligand>
</feature>
<dbReference type="GO" id="GO:0006096">
    <property type="term" value="P:glycolytic process"/>
    <property type="evidence" value="ECO:0007669"/>
    <property type="project" value="UniProtKB-UniRule"/>
</dbReference>
<dbReference type="InterPro" id="IPR022896">
    <property type="entry name" value="TrioseP_Isoase_bac/euk"/>
</dbReference>
<keyword evidence="3 7" id="KW-0312">Gluconeogenesis</keyword>
<dbReference type="SUPFAM" id="SSF51351">
    <property type="entry name" value="Triosephosphate isomerase (TIM)"/>
    <property type="match status" value="1"/>
</dbReference>
<evidence type="ECO:0000256" key="6">
    <source>
        <dbReference type="ARBA" id="ARBA00023235"/>
    </source>
</evidence>
<comment type="catalytic activity">
    <reaction evidence="7 8">
        <text>D-glyceraldehyde 3-phosphate = dihydroxyacetone phosphate</text>
        <dbReference type="Rhea" id="RHEA:18585"/>
        <dbReference type="ChEBI" id="CHEBI:57642"/>
        <dbReference type="ChEBI" id="CHEBI:59776"/>
        <dbReference type="EC" id="5.3.1.1"/>
    </reaction>
</comment>
<evidence type="ECO:0000313" key="10">
    <source>
        <dbReference type="Proteomes" id="UP000253517"/>
    </source>
</evidence>
<sequence length="253" mass="27709">MNKPKLVAGNWKMNTTLSEGIALLESIIKGVKLLKTNTKIAIAPPFTHLSEFRKALKNTDVCLAAQNVSDKLQGAFTGEISALMLKDLGVKKAIVAHSERRQYFGETNESALFKIKTLLKQDIHPIYCVGELLEDRERERHFEVVEEQITTVLYQLTEEKLPKLTIAYEPVWAIGTGKTATPEQANEMHEFIRAVIAKRFGEDLAGQVMILYGGSVNSGNASALMAQPQIDGALVGGASLKAEEFIAIIKAAG</sequence>
<protein>
    <recommendedName>
        <fullName evidence="7 8">Triosephosphate isomerase</fullName>
        <shortName evidence="7">TIM</shortName>
        <shortName evidence="7">TPI</shortName>
        <ecNumber evidence="7 8">5.3.1.1</ecNumber>
    </recommendedName>
    <alternativeName>
        <fullName evidence="7">Triose-phosphate isomerase</fullName>
    </alternativeName>
</protein>
<dbReference type="InterPro" id="IPR035990">
    <property type="entry name" value="TIM_sf"/>
</dbReference>
<dbReference type="UniPathway" id="UPA00138"/>
<comment type="pathway">
    <text evidence="1 7 8">Carbohydrate degradation; glycolysis; D-glyceraldehyde 3-phosphate from glycerone phosphate: step 1/1.</text>
</comment>
<evidence type="ECO:0000256" key="2">
    <source>
        <dbReference type="ARBA" id="ARBA00007422"/>
    </source>
</evidence>
<dbReference type="PANTHER" id="PTHR21139:SF42">
    <property type="entry name" value="TRIOSEPHOSPHATE ISOMERASE"/>
    <property type="match status" value="1"/>
</dbReference>
<dbReference type="GO" id="GO:0005829">
    <property type="term" value="C:cytosol"/>
    <property type="evidence" value="ECO:0007669"/>
    <property type="project" value="TreeGrafter"/>
</dbReference>
<dbReference type="Gene3D" id="3.20.20.70">
    <property type="entry name" value="Aldolase class I"/>
    <property type="match status" value="1"/>
</dbReference>
<keyword evidence="5 7" id="KW-0324">Glycolysis</keyword>
<dbReference type="Pfam" id="PF00121">
    <property type="entry name" value="TIM"/>
    <property type="match status" value="1"/>
</dbReference>
<dbReference type="CDD" id="cd00311">
    <property type="entry name" value="TIM"/>
    <property type="match status" value="1"/>
</dbReference>
<dbReference type="HAMAP" id="MF_00147_B">
    <property type="entry name" value="TIM_B"/>
    <property type="match status" value="1"/>
</dbReference>
<comment type="subcellular location">
    <subcellularLocation>
        <location evidence="7 8">Cytoplasm</location>
    </subcellularLocation>
</comment>
<dbReference type="GO" id="GO:0019563">
    <property type="term" value="P:glycerol catabolic process"/>
    <property type="evidence" value="ECO:0007669"/>
    <property type="project" value="TreeGrafter"/>
</dbReference>
<feature type="binding site" evidence="7">
    <location>
        <begin position="236"/>
        <end position="237"/>
    </location>
    <ligand>
        <name>substrate</name>
    </ligand>
</feature>